<dbReference type="PANTHER" id="PTHR31001">
    <property type="entry name" value="UNCHARACTERIZED TRANSCRIPTIONAL REGULATORY PROTEIN"/>
    <property type="match status" value="1"/>
</dbReference>
<dbReference type="AlphaFoldDB" id="A0A9W4UJH8"/>
<gene>
    <name evidence="5" type="ORF">PDIGIT_LOCUS9940</name>
</gene>
<dbReference type="GO" id="GO:0016491">
    <property type="term" value="F:oxidoreductase activity"/>
    <property type="evidence" value="ECO:0007669"/>
    <property type="project" value="UniProtKB-KW"/>
</dbReference>
<dbReference type="InterPro" id="IPR050613">
    <property type="entry name" value="Sec_Metabolite_Reg"/>
</dbReference>
<keyword evidence="6" id="KW-1185">Reference proteome</keyword>
<dbReference type="SUPFAM" id="SSF51197">
    <property type="entry name" value="Clavaminate synthase-like"/>
    <property type="match status" value="1"/>
</dbReference>
<keyword evidence="3" id="KW-0539">Nucleus</keyword>
<evidence type="ECO:0000256" key="1">
    <source>
        <dbReference type="ARBA" id="ARBA00004123"/>
    </source>
</evidence>
<feature type="compositionally biased region" description="Polar residues" evidence="4">
    <location>
        <begin position="620"/>
        <end position="635"/>
    </location>
</feature>
<feature type="compositionally biased region" description="Basic residues" evidence="4">
    <location>
        <begin position="532"/>
        <end position="543"/>
    </location>
</feature>
<keyword evidence="2" id="KW-0560">Oxidoreductase</keyword>
<evidence type="ECO:0000256" key="3">
    <source>
        <dbReference type="ARBA" id="ARBA00023242"/>
    </source>
</evidence>
<protein>
    <recommendedName>
        <fullName evidence="7">Transcription factor domain-containing protein</fullName>
    </recommendedName>
</protein>
<dbReference type="PANTHER" id="PTHR31001:SF90">
    <property type="entry name" value="CENTROMERE DNA-BINDING PROTEIN COMPLEX CBF3 SUBUNIT B"/>
    <property type="match status" value="1"/>
</dbReference>
<accession>A0A9W4UJH8</accession>
<reference evidence="5" key="1">
    <citation type="submission" date="2023-01" db="EMBL/GenBank/DDBJ databases">
        <authorList>
            <person name="Van Ghelder C."/>
            <person name="Rancurel C."/>
        </authorList>
    </citation>
    <scope>NUCLEOTIDE SEQUENCE</scope>
    <source>
        <strain evidence="5">CNCM I-4278</strain>
    </source>
</reference>
<dbReference type="OrthoDB" id="410267at2759"/>
<name>A0A9W4UJH8_9PLEO</name>
<comment type="subcellular location">
    <subcellularLocation>
        <location evidence="1">Nucleus</location>
    </subcellularLocation>
</comment>
<dbReference type="InterPro" id="IPR042098">
    <property type="entry name" value="TauD-like_sf"/>
</dbReference>
<dbReference type="Proteomes" id="UP001152607">
    <property type="component" value="Unassembled WGS sequence"/>
</dbReference>
<dbReference type="CDD" id="cd12148">
    <property type="entry name" value="fungal_TF_MHR"/>
    <property type="match status" value="1"/>
</dbReference>
<dbReference type="Gene3D" id="3.60.130.10">
    <property type="entry name" value="Clavaminate synthase-like"/>
    <property type="match status" value="1"/>
</dbReference>
<comment type="caution">
    <text evidence="5">The sequence shown here is derived from an EMBL/GenBank/DDBJ whole genome shotgun (WGS) entry which is preliminary data.</text>
</comment>
<evidence type="ECO:0000313" key="5">
    <source>
        <dbReference type="EMBL" id="CAI6336834.1"/>
    </source>
</evidence>
<feature type="region of interest" description="Disordered" evidence="4">
    <location>
        <begin position="620"/>
        <end position="640"/>
    </location>
</feature>
<feature type="region of interest" description="Disordered" evidence="4">
    <location>
        <begin position="426"/>
        <end position="575"/>
    </location>
</feature>
<evidence type="ECO:0000256" key="2">
    <source>
        <dbReference type="ARBA" id="ARBA00023002"/>
    </source>
</evidence>
<evidence type="ECO:0008006" key="7">
    <source>
        <dbReference type="Google" id="ProtNLM"/>
    </source>
</evidence>
<sequence>MDREQFMSRHTVFSVQAICILGMVANVLGKSDLLIPWISAGIRIAQCPGFHHIEKSVFSESWNETVEMEVERRVWWKLVELDYHSIPYTGTYLIKSTQRISQRGKPRNCNDDLAHEDEGQLTTSTYSIIKAKMALLIPALLDGPQQDVASRYQHVVDIDRKMRELVANIPRAILRDQNGTESTLEWLTLARRTLAIAAADKIIMIHRSFLLKSFQSPAYLFTRQTCVSAAMTILREHEEISIAGPECPAIWVHSAFCVAAIVVICLELLFCHASIAPQRKAHYLALIRAARIRLNKSKNDTMARRGVFLVDAMLNEGLYHDHCADNTSEDSTRQKFIQILHKFIQFDAASSESPSGGGESFTGEQYDDFNVWFNNHFRLHQSTWLFLSTCPTTISPGGNTQNHLQLTHQISPSKLIQHAASCCASPDQTTASRATQINAPRRRSNPPRLHDPIQPNPTIRIRQANISTSLLRQRRPTHPEPTRHLPQNPLRHRRPPRPSPPPPPLRRPKASHLPQRHPLAEQQLPDPARPISHSHRIRPRQQPRGHPLPPSQTRRPIDVPRAPVDGRRNRSGTHQAVPLAHGCRAVRAPPRRCTPITVPSLPPQTLPFPSHETELCKSLQTQRSSSPWRGTSTSCPVPRGTNREVALNNYSALRAARLRDNPQLQNHIRRPKYFIRRPRSPSQRVTPVRAEQSPFFLSLWCGGTLGMGVRSRGVMFIMLLRLSIPRRGVGSVINELAEVRRICYELQKKVCRSENVYAHEWREGDLVVFHN</sequence>
<feature type="compositionally biased region" description="Polar residues" evidence="4">
    <location>
        <begin position="426"/>
        <end position="438"/>
    </location>
</feature>
<dbReference type="EMBL" id="CAOQHR010000007">
    <property type="protein sequence ID" value="CAI6336834.1"/>
    <property type="molecule type" value="Genomic_DNA"/>
</dbReference>
<proteinExistence type="predicted"/>
<organism evidence="5 6">
    <name type="scientific">Periconia digitata</name>
    <dbReference type="NCBI Taxonomy" id="1303443"/>
    <lineage>
        <taxon>Eukaryota</taxon>
        <taxon>Fungi</taxon>
        <taxon>Dikarya</taxon>
        <taxon>Ascomycota</taxon>
        <taxon>Pezizomycotina</taxon>
        <taxon>Dothideomycetes</taxon>
        <taxon>Pleosporomycetidae</taxon>
        <taxon>Pleosporales</taxon>
        <taxon>Massarineae</taxon>
        <taxon>Periconiaceae</taxon>
        <taxon>Periconia</taxon>
    </lineage>
</organism>
<dbReference type="GO" id="GO:0005634">
    <property type="term" value="C:nucleus"/>
    <property type="evidence" value="ECO:0007669"/>
    <property type="project" value="UniProtKB-SubCell"/>
</dbReference>
<evidence type="ECO:0000313" key="6">
    <source>
        <dbReference type="Proteomes" id="UP001152607"/>
    </source>
</evidence>
<evidence type="ECO:0000256" key="4">
    <source>
        <dbReference type="SAM" id="MobiDB-lite"/>
    </source>
</evidence>